<feature type="transmembrane region" description="Helical" evidence="7">
    <location>
        <begin position="334"/>
        <end position="363"/>
    </location>
</feature>
<feature type="transmembrane region" description="Helical" evidence="7">
    <location>
        <begin position="253"/>
        <end position="270"/>
    </location>
</feature>
<evidence type="ECO:0000313" key="9">
    <source>
        <dbReference type="EMBL" id="TWT71197.1"/>
    </source>
</evidence>
<keyword evidence="4 7" id="KW-1133">Transmembrane helix</keyword>
<sequence>MKLRDDLPASISVFLVALPLCLGIALASSSDAVPVPLMSGLIAGIIGGIVVGSISGSHTSVSGPAAGLVAIVIAQTKALGSFEAFVLAVSLAGVIQIFLGAMRAGVIAYYFPSSVIRGLLTAIGVILILKQLPHAVGYDRDAEGDFSFFQADGYNTFTELGHMFEAFSVTATVISLGCLCILVFWEKLFSGKTPIPGPLVAVVVGTLINELVGLIAPDYALGASHRVQLSGGANSSSSLFTFPDFSALQDPQLYLAAVTIALVASLETLLNLEAVDRLDTQKRVSPANRELYAQGIGNICSGMIGGLPVTSVIVRSSANVYSGAKSKASTIMHGIWLGGTVLTIPWLLEQIPLSALAAILLFTGYKLAKPAIFMDAWNKGWNQFLPFALTVLAIVFTDLLIGIVIGLIVGVIFVLRSMERTPFLSEQENPVTGNVTRLKFGQHLTFLNQSRVRKTLDKFAEGSHLILDASKTEYIDPDVLDTIRDFRDVKAPAKKIDVSFVGFRDRYALEDRKGYSDVVTQAKQAELTPLETLNLLRRGNDRFLSGEMLERDWSHQRDQTSEAQHPMAALLGCIDSRVPAELVFDVGIGDIFSVRVAGNVVNEDILGSLEYAAEVGEVNLIVVLGHTRCGAVTAACQGVKLGHVTELIEKISPIAQNVRSHHTGEEDAEFVDQVAKQNVLHVIDEIIRRSEIIANLIKEGKVDIVGGMYHLKEGRVDFFGGMIERLSDTATT</sequence>
<dbReference type="Gene3D" id="3.40.1050.10">
    <property type="entry name" value="Carbonic anhydrase"/>
    <property type="match status" value="1"/>
</dbReference>
<keyword evidence="6" id="KW-0862">Zinc</keyword>
<evidence type="ECO:0000313" key="10">
    <source>
        <dbReference type="Proteomes" id="UP000317238"/>
    </source>
</evidence>
<dbReference type="InterPro" id="IPR001902">
    <property type="entry name" value="SLC26A/SulP_fam"/>
</dbReference>
<feature type="transmembrane region" description="Helical" evidence="7">
    <location>
        <begin position="37"/>
        <end position="54"/>
    </location>
</feature>
<evidence type="ECO:0000259" key="8">
    <source>
        <dbReference type="Pfam" id="PF00916"/>
    </source>
</evidence>
<comment type="subcellular location">
    <subcellularLocation>
        <location evidence="1">Membrane</location>
        <topology evidence="1">Multi-pass membrane protein</topology>
    </subcellularLocation>
</comment>
<protein>
    <submittedName>
        <fullName evidence="9">Carbonic anhydrase</fullName>
        <ecNumber evidence="9">4.2.1.1</ecNumber>
    </submittedName>
</protein>
<dbReference type="GO" id="GO:0008270">
    <property type="term" value="F:zinc ion binding"/>
    <property type="evidence" value="ECO:0007669"/>
    <property type="project" value="InterPro"/>
</dbReference>
<dbReference type="RefSeq" id="WP_146439662.1">
    <property type="nucleotide sequence ID" value="NZ_SJPL01000001.1"/>
</dbReference>
<feature type="transmembrane region" description="Helical" evidence="7">
    <location>
        <begin position="166"/>
        <end position="185"/>
    </location>
</feature>
<reference evidence="9 10" key="1">
    <citation type="submission" date="2019-02" db="EMBL/GenBank/DDBJ databases">
        <title>Deep-cultivation of Planctomycetes and their phenomic and genomic characterization uncovers novel biology.</title>
        <authorList>
            <person name="Wiegand S."/>
            <person name="Jogler M."/>
            <person name="Boedeker C."/>
            <person name="Pinto D."/>
            <person name="Vollmers J."/>
            <person name="Rivas-Marin E."/>
            <person name="Kohn T."/>
            <person name="Peeters S.H."/>
            <person name="Heuer A."/>
            <person name="Rast P."/>
            <person name="Oberbeckmann S."/>
            <person name="Bunk B."/>
            <person name="Jeske O."/>
            <person name="Meyerdierks A."/>
            <person name="Storesund J.E."/>
            <person name="Kallscheuer N."/>
            <person name="Luecker S."/>
            <person name="Lage O.M."/>
            <person name="Pohl T."/>
            <person name="Merkel B.J."/>
            <person name="Hornburger P."/>
            <person name="Mueller R.-W."/>
            <person name="Bruemmer F."/>
            <person name="Labrenz M."/>
            <person name="Spormann A.M."/>
            <person name="Op Den Camp H."/>
            <person name="Overmann J."/>
            <person name="Amann R."/>
            <person name="Jetten M.S.M."/>
            <person name="Mascher T."/>
            <person name="Medema M.H."/>
            <person name="Devos D.P."/>
            <person name="Kaster A.-K."/>
            <person name="Ovreas L."/>
            <person name="Rohde M."/>
            <person name="Galperin M.Y."/>
            <person name="Jogler C."/>
        </authorList>
    </citation>
    <scope>NUCLEOTIDE SEQUENCE [LARGE SCALE GENOMIC DNA]</scope>
    <source>
        <strain evidence="9 10">Pan14r</strain>
    </source>
</reference>
<keyword evidence="10" id="KW-1185">Reference proteome</keyword>
<comment type="cofactor">
    <cofactor evidence="6">
        <name>Zn(2+)</name>
        <dbReference type="ChEBI" id="CHEBI:29105"/>
    </cofactor>
    <text evidence="6">Binds 1 zinc ion per subunit.</text>
</comment>
<feature type="binding site" evidence="6">
    <location>
        <position position="629"/>
    </location>
    <ligand>
        <name>Zn(2+)</name>
        <dbReference type="ChEBI" id="CHEBI:29105"/>
    </ligand>
</feature>
<dbReference type="PANTHER" id="PTHR11814">
    <property type="entry name" value="SULFATE TRANSPORTER"/>
    <property type="match status" value="1"/>
</dbReference>
<evidence type="ECO:0000256" key="6">
    <source>
        <dbReference type="PIRSR" id="PIRSR601765-1"/>
    </source>
</evidence>
<comment type="caution">
    <text evidence="9">The sequence shown here is derived from an EMBL/GenBank/DDBJ whole genome shotgun (WGS) entry which is preliminary data.</text>
</comment>
<feature type="transmembrane region" description="Helical" evidence="7">
    <location>
        <begin position="84"/>
        <end position="102"/>
    </location>
</feature>
<dbReference type="EMBL" id="SJPL01000001">
    <property type="protein sequence ID" value="TWT71197.1"/>
    <property type="molecule type" value="Genomic_DNA"/>
</dbReference>
<keyword evidence="3 7" id="KW-0812">Transmembrane</keyword>
<evidence type="ECO:0000256" key="4">
    <source>
        <dbReference type="ARBA" id="ARBA00022989"/>
    </source>
</evidence>
<feature type="binding site" evidence="6">
    <location>
        <position position="626"/>
    </location>
    <ligand>
        <name>Zn(2+)</name>
        <dbReference type="ChEBI" id="CHEBI:29105"/>
    </ligand>
</feature>
<feature type="binding site" evidence="6">
    <location>
        <position position="575"/>
    </location>
    <ligand>
        <name>Zn(2+)</name>
        <dbReference type="ChEBI" id="CHEBI:29105"/>
    </ligand>
</feature>
<evidence type="ECO:0000256" key="7">
    <source>
        <dbReference type="SAM" id="Phobius"/>
    </source>
</evidence>
<dbReference type="Proteomes" id="UP000317238">
    <property type="component" value="Unassembled WGS sequence"/>
</dbReference>
<dbReference type="InterPro" id="IPR001765">
    <property type="entry name" value="Carbonic_anhydrase"/>
</dbReference>
<keyword evidence="6" id="KW-0479">Metal-binding</keyword>
<accession>A0A5C5Y672</accession>
<dbReference type="CDD" id="cd03378">
    <property type="entry name" value="beta_CA_cladeC"/>
    <property type="match status" value="1"/>
</dbReference>
<dbReference type="InterPro" id="IPR011547">
    <property type="entry name" value="SLC26A/SulP_dom"/>
</dbReference>
<dbReference type="OrthoDB" id="9769739at2"/>
<evidence type="ECO:0000256" key="1">
    <source>
        <dbReference type="ARBA" id="ARBA00004141"/>
    </source>
</evidence>
<dbReference type="Pfam" id="PF00484">
    <property type="entry name" value="Pro_CA"/>
    <property type="match status" value="1"/>
</dbReference>
<dbReference type="NCBIfam" id="NF011765">
    <property type="entry name" value="PRK15219.1"/>
    <property type="match status" value="1"/>
</dbReference>
<dbReference type="EC" id="4.2.1.1" evidence="9"/>
<dbReference type="Pfam" id="PF00916">
    <property type="entry name" value="Sulfate_transp"/>
    <property type="match status" value="1"/>
</dbReference>
<keyword evidence="5 7" id="KW-0472">Membrane</keyword>
<evidence type="ECO:0000256" key="3">
    <source>
        <dbReference type="ARBA" id="ARBA00022692"/>
    </source>
</evidence>
<dbReference type="GO" id="GO:0004089">
    <property type="term" value="F:carbonate dehydratase activity"/>
    <property type="evidence" value="ECO:0007669"/>
    <property type="project" value="UniProtKB-EC"/>
</dbReference>
<feature type="binding site" evidence="6">
    <location>
        <position position="573"/>
    </location>
    <ligand>
        <name>Zn(2+)</name>
        <dbReference type="ChEBI" id="CHEBI:29105"/>
    </ligand>
</feature>
<gene>
    <name evidence="9" type="primary">cynT_2</name>
    <name evidence="9" type="ORF">Pan14r_35070</name>
</gene>
<dbReference type="InterPro" id="IPR036874">
    <property type="entry name" value="Carbonic_anhydrase_sf"/>
</dbReference>
<evidence type="ECO:0000256" key="2">
    <source>
        <dbReference type="ARBA" id="ARBA00006217"/>
    </source>
</evidence>
<feature type="transmembrane region" description="Helical" evidence="7">
    <location>
        <begin position="384"/>
        <end position="415"/>
    </location>
</feature>
<dbReference type="GO" id="GO:0055085">
    <property type="term" value="P:transmembrane transport"/>
    <property type="evidence" value="ECO:0007669"/>
    <property type="project" value="InterPro"/>
</dbReference>
<dbReference type="SMART" id="SM00947">
    <property type="entry name" value="Pro_CA"/>
    <property type="match status" value="1"/>
</dbReference>
<keyword evidence="9" id="KW-0456">Lyase</keyword>
<dbReference type="GO" id="GO:0016020">
    <property type="term" value="C:membrane"/>
    <property type="evidence" value="ECO:0007669"/>
    <property type="project" value="UniProtKB-SubCell"/>
</dbReference>
<feature type="domain" description="SLC26A/SulP transporter" evidence="8">
    <location>
        <begin position="3"/>
        <end position="380"/>
    </location>
</feature>
<dbReference type="SUPFAM" id="SSF53056">
    <property type="entry name" value="beta-carbonic anhydrase, cab"/>
    <property type="match status" value="1"/>
</dbReference>
<evidence type="ECO:0000256" key="5">
    <source>
        <dbReference type="ARBA" id="ARBA00023136"/>
    </source>
</evidence>
<organism evidence="9 10">
    <name type="scientific">Crateriforma conspicua</name>
    <dbReference type="NCBI Taxonomy" id="2527996"/>
    <lineage>
        <taxon>Bacteria</taxon>
        <taxon>Pseudomonadati</taxon>
        <taxon>Planctomycetota</taxon>
        <taxon>Planctomycetia</taxon>
        <taxon>Planctomycetales</taxon>
        <taxon>Planctomycetaceae</taxon>
        <taxon>Crateriforma</taxon>
    </lineage>
</organism>
<name>A0A5C5Y672_9PLAN</name>
<proteinExistence type="inferred from homology"/>
<dbReference type="AlphaFoldDB" id="A0A5C5Y672"/>
<feature type="transmembrane region" description="Helical" evidence="7">
    <location>
        <begin position="291"/>
        <end position="314"/>
    </location>
</feature>
<comment type="similarity">
    <text evidence="2">Belongs to the beta-class carbonic anhydrase family.</text>
</comment>
<feature type="transmembrane region" description="Helical" evidence="7">
    <location>
        <begin position="197"/>
        <end position="216"/>
    </location>
</feature>
<feature type="transmembrane region" description="Helical" evidence="7">
    <location>
        <begin position="109"/>
        <end position="129"/>
    </location>
</feature>